<evidence type="ECO:0000256" key="2">
    <source>
        <dbReference type="ARBA" id="ARBA00022605"/>
    </source>
</evidence>
<evidence type="ECO:0000256" key="4">
    <source>
        <dbReference type="ARBA" id="ARBA00022857"/>
    </source>
</evidence>
<evidence type="ECO:0000313" key="10">
    <source>
        <dbReference type="Proteomes" id="UP001625374"/>
    </source>
</evidence>
<dbReference type="NCBIfam" id="NF001221">
    <property type="entry name" value="PRK00197.1"/>
    <property type="match status" value="1"/>
</dbReference>
<evidence type="ECO:0000256" key="1">
    <source>
        <dbReference type="ARBA" id="ARBA00004985"/>
    </source>
</evidence>
<dbReference type="PANTHER" id="PTHR11063">
    <property type="entry name" value="GLUTAMATE SEMIALDEHYDE DEHYDROGENASE"/>
    <property type="match status" value="1"/>
</dbReference>
<proteinExistence type="inferred from homology"/>
<comment type="pathway">
    <text evidence="1 7">Amino-acid biosynthesis; L-proline biosynthesis; L-glutamate 5-semialdehyde from L-glutamate: step 2/2.</text>
</comment>
<dbReference type="PROSITE" id="PS01223">
    <property type="entry name" value="PROA"/>
    <property type="match status" value="1"/>
</dbReference>
<dbReference type="InterPro" id="IPR000965">
    <property type="entry name" value="GPR_dom"/>
</dbReference>
<comment type="function">
    <text evidence="7">Catalyzes the NADPH-dependent reduction of L-glutamate 5-phosphate into L-glutamate 5-semialdehyde and phosphate. The product spontaneously undergoes cyclization to form 1-pyrroline-5-carboxylate.</text>
</comment>
<evidence type="ECO:0000259" key="8">
    <source>
        <dbReference type="Pfam" id="PF00171"/>
    </source>
</evidence>
<gene>
    <name evidence="7" type="primary">proA</name>
    <name evidence="9" type="ORF">ACEN37_07160</name>
</gene>
<dbReference type="EC" id="1.2.1.41" evidence="7"/>
<dbReference type="InterPro" id="IPR020593">
    <property type="entry name" value="G-glutamylP_reductase_CS"/>
</dbReference>
<dbReference type="InterPro" id="IPR016162">
    <property type="entry name" value="Ald_DH_N"/>
</dbReference>
<keyword evidence="3 7" id="KW-0641">Proline biosynthesis</keyword>
<dbReference type="GO" id="GO:0004350">
    <property type="term" value="F:glutamate-5-semialdehyde dehydrogenase activity"/>
    <property type="evidence" value="ECO:0007669"/>
    <property type="project" value="UniProtKB-EC"/>
</dbReference>
<dbReference type="PIRSF" id="PIRSF000151">
    <property type="entry name" value="GPR"/>
    <property type="match status" value="1"/>
</dbReference>
<dbReference type="RefSeq" id="WP_407142176.1">
    <property type="nucleotide sequence ID" value="NZ_JBGQQI010000016.1"/>
</dbReference>
<evidence type="ECO:0000256" key="7">
    <source>
        <dbReference type="HAMAP-Rule" id="MF_00412"/>
    </source>
</evidence>
<dbReference type="InterPro" id="IPR015590">
    <property type="entry name" value="Aldehyde_DH_dom"/>
</dbReference>
<comment type="similarity">
    <text evidence="7">Belongs to the gamma-glutamyl phosphate reductase family.</text>
</comment>
<comment type="caution">
    <text evidence="9">The sequence shown here is derived from an EMBL/GenBank/DDBJ whole genome shotgun (WGS) entry which is preliminary data.</text>
</comment>
<keyword evidence="4 7" id="KW-0521">NADP</keyword>
<dbReference type="EMBL" id="JBGQQK010000018">
    <property type="protein sequence ID" value="MFL2103035.1"/>
    <property type="molecule type" value="Genomic_DNA"/>
</dbReference>
<organism evidence="9 10">
    <name type="scientific">Marinilactibacillus psychrotolerans</name>
    <dbReference type="NCBI Taxonomy" id="191770"/>
    <lineage>
        <taxon>Bacteria</taxon>
        <taxon>Bacillati</taxon>
        <taxon>Bacillota</taxon>
        <taxon>Bacilli</taxon>
        <taxon>Lactobacillales</taxon>
        <taxon>Carnobacteriaceae</taxon>
        <taxon>Marinilactibacillus</taxon>
    </lineage>
</organism>
<feature type="domain" description="Aldehyde dehydrogenase" evidence="8">
    <location>
        <begin position="8"/>
        <end position="290"/>
    </location>
</feature>
<keyword evidence="2 7" id="KW-0028">Amino-acid biosynthesis</keyword>
<dbReference type="HAMAP" id="MF_00412">
    <property type="entry name" value="ProA"/>
    <property type="match status" value="1"/>
</dbReference>
<dbReference type="Gene3D" id="3.40.605.10">
    <property type="entry name" value="Aldehyde Dehydrogenase, Chain A, domain 1"/>
    <property type="match status" value="1"/>
</dbReference>
<dbReference type="Pfam" id="PF00171">
    <property type="entry name" value="Aldedh"/>
    <property type="match status" value="2"/>
</dbReference>
<evidence type="ECO:0000256" key="5">
    <source>
        <dbReference type="ARBA" id="ARBA00023002"/>
    </source>
</evidence>
<sequence length="413" mass="45227">MTLINLGKHAKASTKFLAHASAKEKNNALNKMAQALLTHKEQILKANQKDTAVAAENGINDTMLDRLTLTDERITAMAEGLIDISLLSDPIGLVKEMWTNEAGLRIGQQTVPLGVIGIIYESRPNVTSDAAGLCFKSGNVVILRGGKEAFHSNKTIVEVLQKGLESTSFPKEVIQLVEDTSRETAREMMQLNRYLDVLIPRGGANLIKTVVENATVPVIETGTGNCHIYIDRTADLKMATDIIVNAKTSRPSVCNAAETLLIHEEVAEDFLPIIEQALTEWNVELRADEAAQAIFTQSIPATEKDWETEFLDYILAVKVVSSIDEAITHINHYSTGHSEAIVTSEYNASQQFHKEVDSAAVYINASTRFTDGFEFGFGAEIGISTQKLHARGPMGLPELTSTKYIVFGEGQIR</sequence>
<evidence type="ECO:0000256" key="3">
    <source>
        <dbReference type="ARBA" id="ARBA00022650"/>
    </source>
</evidence>
<protein>
    <recommendedName>
        <fullName evidence="7">Gamma-glutamyl phosphate reductase</fullName>
        <shortName evidence="7">GPR</shortName>
        <ecNumber evidence="7">1.2.1.41</ecNumber>
    </recommendedName>
    <alternativeName>
        <fullName evidence="7">Glutamate-5-semialdehyde dehydrogenase</fullName>
    </alternativeName>
    <alternativeName>
        <fullName evidence="7">Glutamyl-gamma-semialdehyde dehydrogenase</fullName>
        <shortName evidence="7">GSA dehydrogenase</shortName>
    </alternativeName>
</protein>
<dbReference type="CDD" id="cd07079">
    <property type="entry name" value="ALDH_F18-19_ProA-GPR"/>
    <property type="match status" value="1"/>
</dbReference>
<accession>A0ABW8UK65</accession>
<dbReference type="SUPFAM" id="SSF53720">
    <property type="entry name" value="ALDH-like"/>
    <property type="match status" value="1"/>
</dbReference>
<dbReference type="Proteomes" id="UP001625374">
    <property type="component" value="Unassembled WGS sequence"/>
</dbReference>
<keyword evidence="7" id="KW-0963">Cytoplasm</keyword>
<feature type="domain" description="Aldehyde dehydrogenase" evidence="8">
    <location>
        <begin position="309"/>
        <end position="376"/>
    </location>
</feature>
<keyword evidence="5 7" id="KW-0560">Oxidoreductase</keyword>
<reference evidence="9 10" key="1">
    <citation type="submission" date="2024-08" db="EMBL/GenBank/DDBJ databases">
        <authorList>
            <person name="Arias E."/>
        </authorList>
    </citation>
    <scope>NUCLEOTIDE SEQUENCE [LARGE SCALE GENOMIC DNA]</scope>
    <source>
        <strain evidence="9 10">FAM 24106</strain>
    </source>
</reference>
<dbReference type="NCBIfam" id="TIGR00407">
    <property type="entry name" value="proA"/>
    <property type="match status" value="1"/>
</dbReference>
<evidence type="ECO:0000256" key="6">
    <source>
        <dbReference type="ARBA" id="ARBA00049024"/>
    </source>
</evidence>
<dbReference type="InterPro" id="IPR012134">
    <property type="entry name" value="Glu-5-SA_DH"/>
</dbReference>
<dbReference type="InterPro" id="IPR016163">
    <property type="entry name" value="Ald_DH_C"/>
</dbReference>
<dbReference type="InterPro" id="IPR016161">
    <property type="entry name" value="Ald_DH/histidinol_DH"/>
</dbReference>
<keyword evidence="10" id="KW-1185">Reference proteome</keyword>
<comment type="subcellular location">
    <subcellularLocation>
        <location evidence="7">Cytoplasm</location>
    </subcellularLocation>
</comment>
<comment type="catalytic activity">
    <reaction evidence="6 7">
        <text>L-glutamate 5-semialdehyde + phosphate + NADP(+) = L-glutamyl 5-phosphate + NADPH + H(+)</text>
        <dbReference type="Rhea" id="RHEA:19541"/>
        <dbReference type="ChEBI" id="CHEBI:15378"/>
        <dbReference type="ChEBI" id="CHEBI:43474"/>
        <dbReference type="ChEBI" id="CHEBI:57783"/>
        <dbReference type="ChEBI" id="CHEBI:58066"/>
        <dbReference type="ChEBI" id="CHEBI:58274"/>
        <dbReference type="ChEBI" id="CHEBI:58349"/>
        <dbReference type="EC" id="1.2.1.41"/>
    </reaction>
</comment>
<dbReference type="PANTHER" id="PTHR11063:SF8">
    <property type="entry name" value="DELTA-1-PYRROLINE-5-CARBOXYLATE SYNTHASE"/>
    <property type="match status" value="1"/>
</dbReference>
<dbReference type="Gene3D" id="3.40.309.10">
    <property type="entry name" value="Aldehyde Dehydrogenase, Chain A, domain 2"/>
    <property type="match status" value="1"/>
</dbReference>
<name>A0ABW8UK65_9LACT</name>
<evidence type="ECO:0000313" key="9">
    <source>
        <dbReference type="EMBL" id="MFL2103035.1"/>
    </source>
</evidence>